<evidence type="ECO:0000256" key="4">
    <source>
        <dbReference type="ARBA" id="ARBA00022692"/>
    </source>
</evidence>
<evidence type="ECO:0000256" key="10">
    <source>
        <dbReference type="RuleBase" id="RU351113"/>
    </source>
</evidence>
<sequence length="388" mass="43904">MAVKRVRPSESFAKIIKFFHLISSLVGADVSDENYRVNIVTIILIFCIVIYFIFTGTTVASVFSENWTYLLEASCMVGSVLQGITKLISAFAFAKEICGTRMELENLYREYEAKGDDYSEVLNKSCERVWQVIKMVGQMYLIAGAGIILITVVLIFASTEKVFLMHFLIPGIDVHTQAGYLITLAVHTVCFLFGAFGLFAGDLFFLLFLGQPMLFLDLLALKVKSLNEAAAQKSKTAKRLLIDIIEWHQYYTDYNLRCNHMFYYINSMQIVTSGISIICTLYILLMGDWPGAYLYILIAFSGLYLYCIMGTKIQTCNTAFCQELCNINFYDLEVKNQKMIVPILMKAQNPSEIKIGGFLPLSVQTALQITKTIYGIFTMMLGFLEENQ</sequence>
<proteinExistence type="evidence at transcript level"/>
<feature type="transmembrane region" description="Helical" evidence="10">
    <location>
        <begin position="178"/>
        <end position="209"/>
    </location>
</feature>
<evidence type="ECO:0000313" key="11">
    <source>
        <dbReference type="EMBL" id="AYN70677.1"/>
    </source>
</evidence>
<keyword evidence="9 10" id="KW-0807">Transducer</keyword>
<dbReference type="PANTHER" id="PTHR21137:SF35">
    <property type="entry name" value="ODORANT RECEPTOR 19A-RELATED"/>
    <property type="match status" value="1"/>
</dbReference>
<reference evidence="11" key="1">
    <citation type="submission" date="2018-09" db="EMBL/GenBank/DDBJ databases">
        <title>Identification and expression analysis of chemosensory genes in citrus fruit fly Bactrocera minax.</title>
        <authorList>
            <person name="Lu Y."/>
            <person name="Yu T."/>
            <person name="Cheng J."/>
        </authorList>
    </citation>
    <scope>NUCLEOTIDE SEQUENCE</scope>
    <source>
        <strain evidence="11">Bmi000894</strain>
    </source>
</reference>
<keyword evidence="4 10" id="KW-0812">Transmembrane</keyword>
<evidence type="ECO:0000256" key="6">
    <source>
        <dbReference type="ARBA" id="ARBA00022989"/>
    </source>
</evidence>
<comment type="caution">
    <text evidence="10">Lacks conserved residue(s) required for the propagation of feature annotation.</text>
</comment>
<keyword evidence="3 10" id="KW-0716">Sensory transduction</keyword>
<feature type="transmembrane region" description="Helical" evidence="10">
    <location>
        <begin position="39"/>
        <end position="63"/>
    </location>
</feature>
<evidence type="ECO:0000256" key="9">
    <source>
        <dbReference type="ARBA" id="ARBA00023224"/>
    </source>
</evidence>
<dbReference type="GO" id="GO:0004984">
    <property type="term" value="F:olfactory receptor activity"/>
    <property type="evidence" value="ECO:0007669"/>
    <property type="project" value="InterPro"/>
</dbReference>
<feature type="transmembrane region" description="Helical" evidence="10">
    <location>
        <begin position="139"/>
        <end position="158"/>
    </location>
</feature>
<dbReference type="GO" id="GO:0007165">
    <property type="term" value="P:signal transduction"/>
    <property type="evidence" value="ECO:0007669"/>
    <property type="project" value="UniProtKB-KW"/>
</dbReference>
<dbReference type="Pfam" id="PF02949">
    <property type="entry name" value="7tm_6"/>
    <property type="match status" value="1"/>
</dbReference>
<dbReference type="InterPro" id="IPR004117">
    <property type="entry name" value="7tm6_olfct_rcpt"/>
</dbReference>
<feature type="transmembrane region" description="Helical" evidence="10">
    <location>
        <begin position="261"/>
        <end position="285"/>
    </location>
</feature>
<dbReference type="GO" id="GO:0005886">
    <property type="term" value="C:plasma membrane"/>
    <property type="evidence" value="ECO:0007669"/>
    <property type="project" value="UniProtKB-SubCell"/>
</dbReference>
<protein>
    <recommendedName>
        <fullName evidence="10">Odorant receptor</fullName>
    </recommendedName>
</protein>
<accession>A0A3G2LEK8</accession>
<comment type="similarity">
    <text evidence="10">Belongs to the insect chemoreceptor superfamily. Heteromeric odorant receptor channel (TC 1.A.69) family.</text>
</comment>
<comment type="subcellular location">
    <subcellularLocation>
        <location evidence="1 10">Cell membrane</location>
        <topology evidence="1 10">Multi-pass membrane protein</topology>
    </subcellularLocation>
</comment>
<keyword evidence="8 10" id="KW-0675">Receptor</keyword>
<evidence type="ECO:0000256" key="5">
    <source>
        <dbReference type="ARBA" id="ARBA00022725"/>
    </source>
</evidence>
<evidence type="ECO:0000256" key="8">
    <source>
        <dbReference type="ARBA" id="ARBA00023170"/>
    </source>
</evidence>
<keyword evidence="5 10" id="KW-0552">Olfaction</keyword>
<dbReference type="PANTHER" id="PTHR21137">
    <property type="entry name" value="ODORANT RECEPTOR"/>
    <property type="match status" value="1"/>
</dbReference>
<dbReference type="GO" id="GO:0005549">
    <property type="term" value="F:odorant binding"/>
    <property type="evidence" value="ECO:0007669"/>
    <property type="project" value="InterPro"/>
</dbReference>
<evidence type="ECO:0000256" key="3">
    <source>
        <dbReference type="ARBA" id="ARBA00022606"/>
    </source>
</evidence>
<gene>
    <name evidence="11" type="primary">OR67d2</name>
</gene>
<organism evidence="11">
    <name type="scientific">Bactrocera minax</name>
    <name type="common">Chinese citrus fly</name>
    <dbReference type="NCBI Taxonomy" id="104690"/>
    <lineage>
        <taxon>Eukaryota</taxon>
        <taxon>Metazoa</taxon>
        <taxon>Ecdysozoa</taxon>
        <taxon>Arthropoda</taxon>
        <taxon>Hexapoda</taxon>
        <taxon>Insecta</taxon>
        <taxon>Pterygota</taxon>
        <taxon>Neoptera</taxon>
        <taxon>Endopterygota</taxon>
        <taxon>Diptera</taxon>
        <taxon>Brachycera</taxon>
        <taxon>Muscomorpha</taxon>
        <taxon>Tephritoidea</taxon>
        <taxon>Tephritidae</taxon>
        <taxon>Bactrocera</taxon>
        <taxon>Tetradacus</taxon>
    </lineage>
</organism>
<evidence type="ECO:0000256" key="1">
    <source>
        <dbReference type="ARBA" id="ARBA00004651"/>
    </source>
</evidence>
<name>A0A3G2LEK8_9MUSC</name>
<feature type="transmembrane region" description="Helical" evidence="10">
    <location>
        <begin position="291"/>
        <end position="309"/>
    </location>
</feature>
<dbReference type="EMBL" id="MH937262">
    <property type="protein sequence ID" value="AYN70677.1"/>
    <property type="molecule type" value="mRNA"/>
</dbReference>
<dbReference type="AlphaFoldDB" id="A0A3G2LEK8"/>
<keyword evidence="7 10" id="KW-0472">Membrane</keyword>
<keyword evidence="6 10" id="KW-1133">Transmembrane helix</keyword>
<keyword evidence="2" id="KW-1003">Cell membrane</keyword>
<evidence type="ECO:0000256" key="7">
    <source>
        <dbReference type="ARBA" id="ARBA00023136"/>
    </source>
</evidence>
<evidence type="ECO:0000256" key="2">
    <source>
        <dbReference type="ARBA" id="ARBA00022475"/>
    </source>
</evidence>